<dbReference type="Pfam" id="PF00149">
    <property type="entry name" value="Metallophos"/>
    <property type="match status" value="1"/>
</dbReference>
<comment type="similarity">
    <text evidence="1">Belongs to the 5'-nucleotidase family.</text>
</comment>
<dbReference type="GO" id="GO:0030288">
    <property type="term" value="C:outer membrane-bounded periplasmic space"/>
    <property type="evidence" value="ECO:0007669"/>
    <property type="project" value="TreeGrafter"/>
</dbReference>
<gene>
    <name evidence="4" type="ORF">ABS361_08270</name>
</gene>
<keyword evidence="1" id="KW-0378">Hydrolase</keyword>
<keyword evidence="1" id="KW-0732">Signal</keyword>
<dbReference type="InterPro" id="IPR004843">
    <property type="entry name" value="Calcineurin-like_PHP"/>
</dbReference>
<evidence type="ECO:0000313" key="4">
    <source>
        <dbReference type="EMBL" id="XBY46204.1"/>
    </source>
</evidence>
<feature type="domain" description="Calcineurin-like phosphoesterase" evidence="3">
    <location>
        <begin position="28"/>
        <end position="263"/>
    </location>
</feature>
<dbReference type="KEGG" id="mflg:ABS361_08270"/>
<feature type="region of interest" description="Disordered" evidence="2">
    <location>
        <begin position="265"/>
        <end position="284"/>
    </location>
</feature>
<evidence type="ECO:0000256" key="2">
    <source>
        <dbReference type="SAM" id="MobiDB-lite"/>
    </source>
</evidence>
<sequence>MLAGFACLGAAFLAGPAARAADAPRLRLRVLETSDLHTAVMDWDYYRAKQDLSQGVVRTASLVRAARAEAPNCLLFDNGDLIQGNPLGDYVARPGGLAAGERHPLVAVLEALGTDAATVGNHEFNFGLDFLERSLAGAKFPFVCANIERADGSDFLPKTVVLERTFVDANGAAHTLRIGVVGFVTPQIMNWDRSKLEGRLKAFDIVDAAHAVVPDLRARADIVVGLCHAGIGGGPRLVGEENAALHLAEAAGLDIVLTGHSHRVFPARTTPRPTMPMRRAARSPACRPRCRASGAATSACSISIWCATASAGSSPTSTSRPARSPGASTASWSPPSSPMRPSRR</sequence>
<dbReference type="RefSeq" id="WP_407051301.1">
    <property type="nucleotide sequence ID" value="NZ_CP158568.1"/>
</dbReference>
<proteinExistence type="inferred from homology"/>
<feature type="region of interest" description="Disordered" evidence="2">
    <location>
        <begin position="310"/>
        <end position="344"/>
    </location>
</feature>
<dbReference type="SUPFAM" id="SSF56300">
    <property type="entry name" value="Metallo-dependent phosphatases"/>
    <property type="match status" value="1"/>
</dbReference>
<dbReference type="InterPro" id="IPR029052">
    <property type="entry name" value="Metallo-depent_PP-like"/>
</dbReference>
<feature type="signal peptide" evidence="1">
    <location>
        <begin position="1"/>
        <end position="20"/>
    </location>
</feature>
<dbReference type="GO" id="GO:0000166">
    <property type="term" value="F:nucleotide binding"/>
    <property type="evidence" value="ECO:0007669"/>
    <property type="project" value="UniProtKB-KW"/>
</dbReference>
<dbReference type="PANTHER" id="PTHR11575:SF6">
    <property type="entry name" value="2',3'-CYCLIC-NUCLEOTIDE 2'-PHOSPHODIESTERASE_3'-NUCLEOTIDASE"/>
    <property type="match status" value="1"/>
</dbReference>
<protein>
    <submittedName>
        <fullName evidence="4">Metallophosphoesterase</fullName>
    </submittedName>
</protein>
<reference evidence="4" key="1">
    <citation type="submission" date="2024-06" db="EMBL/GenBank/DDBJ databases">
        <title>Methylostella associata gen. nov., sp. nov., a novel Ancalomicrobiaceae-affiliated facultatively methylotrophic bacteria that feed on methanotrophs of the genus Methylococcus.</title>
        <authorList>
            <person name="Saltykova V."/>
            <person name="Danilova O.V."/>
            <person name="Oshkin I.Y."/>
            <person name="Belova S.E."/>
            <person name="Pimenov N.V."/>
            <person name="Dedysh S.N."/>
        </authorList>
    </citation>
    <scope>NUCLEOTIDE SEQUENCE</scope>
    <source>
        <strain evidence="4">S20</strain>
    </source>
</reference>
<dbReference type="PANTHER" id="PTHR11575">
    <property type="entry name" value="5'-NUCLEOTIDASE-RELATED"/>
    <property type="match status" value="1"/>
</dbReference>
<feature type="compositionally biased region" description="Low complexity" evidence="2">
    <location>
        <begin position="310"/>
        <end position="334"/>
    </location>
</feature>
<organism evidence="4">
    <name type="scientific">Methyloraptor flagellatus</name>
    <dbReference type="NCBI Taxonomy" id="3162530"/>
    <lineage>
        <taxon>Bacteria</taxon>
        <taxon>Pseudomonadati</taxon>
        <taxon>Pseudomonadota</taxon>
        <taxon>Alphaproteobacteria</taxon>
        <taxon>Hyphomicrobiales</taxon>
        <taxon>Ancalomicrobiaceae</taxon>
        <taxon>Methyloraptor</taxon>
    </lineage>
</organism>
<dbReference type="AlphaFoldDB" id="A0AAU7XHI9"/>
<feature type="chain" id="PRO_5043107979" evidence="1">
    <location>
        <begin position="21"/>
        <end position="344"/>
    </location>
</feature>
<evidence type="ECO:0000256" key="1">
    <source>
        <dbReference type="RuleBase" id="RU362119"/>
    </source>
</evidence>
<dbReference type="PRINTS" id="PR01607">
    <property type="entry name" value="APYRASEFAMLY"/>
</dbReference>
<accession>A0AAU7XHI9</accession>
<name>A0AAU7XHI9_9HYPH</name>
<dbReference type="EMBL" id="CP158568">
    <property type="protein sequence ID" value="XBY46204.1"/>
    <property type="molecule type" value="Genomic_DNA"/>
</dbReference>
<keyword evidence="1" id="KW-0547">Nucleotide-binding</keyword>
<dbReference type="GO" id="GO:0009166">
    <property type="term" value="P:nucleotide catabolic process"/>
    <property type="evidence" value="ECO:0007669"/>
    <property type="project" value="InterPro"/>
</dbReference>
<evidence type="ECO:0000259" key="3">
    <source>
        <dbReference type="Pfam" id="PF00149"/>
    </source>
</evidence>
<dbReference type="GO" id="GO:0016787">
    <property type="term" value="F:hydrolase activity"/>
    <property type="evidence" value="ECO:0007669"/>
    <property type="project" value="UniProtKB-KW"/>
</dbReference>
<dbReference type="InterPro" id="IPR006179">
    <property type="entry name" value="5_nucleotidase/apyrase"/>
</dbReference>
<dbReference type="Gene3D" id="3.60.21.10">
    <property type="match status" value="1"/>
</dbReference>
<feature type="compositionally biased region" description="Low complexity" evidence="2">
    <location>
        <begin position="266"/>
        <end position="284"/>
    </location>
</feature>